<keyword evidence="7" id="KW-1133">Transmembrane helix</keyword>
<keyword evidence="4" id="KW-0812">Transmembrane</keyword>
<gene>
    <name evidence="12" type="ORF">CLV93_10371</name>
    <name evidence="11" type="ORF">JCM18694_34490</name>
</gene>
<dbReference type="GO" id="GO:0009252">
    <property type="term" value="P:peptidoglycan biosynthetic process"/>
    <property type="evidence" value="ECO:0007669"/>
    <property type="project" value="UniProtKB-KW"/>
</dbReference>
<evidence type="ECO:0000256" key="7">
    <source>
        <dbReference type="ARBA" id="ARBA00022989"/>
    </source>
</evidence>
<evidence type="ECO:0000256" key="8">
    <source>
        <dbReference type="ARBA" id="ARBA00023136"/>
    </source>
</evidence>
<evidence type="ECO:0000256" key="1">
    <source>
        <dbReference type="ARBA" id="ARBA00004370"/>
    </source>
</evidence>
<dbReference type="InterPro" id="IPR050396">
    <property type="entry name" value="Glycosyltr_51/Transpeptidase"/>
</dbReference>
<dbReference type="Proteomes" id="UP000240621">
    <property type="component" value="Unassembled WGS sequence"/>
</dbReference>
<dbReference type="InterPro" id="IPR036950">
    <property type="entry name" value="PBP_transglycosylase"/>
</dbReference>
<dbReference type="GO" id="GO:0071555">
    <property type="term" value="P:cell wall organization"/>
    <property type="evidence" value="ECO:0007669"/>
    <property type="project" value="UniProtKB-KW"/>
</dbReference>
<dbReference type="Gene3D" id="1.10.3810.10">
    <property type="entry name" value="Biosynthetic peptidoglycan transglycosylase-like"/>
    <property type="match status" value="1"/>
</dbReference>
<dbReference type="Proteomes" id="UP000396862">
    <property type="component" value="Unassembled WGS sequence"/>
</dbReference>
<sequence length="218" mass="25092">MKNKRLKISLVVLGLLIIGIPGIDLIIAKSKTDRLVQGLLNSKNCTLELDSIGEQRIADMLMVEDPGFYSHKGLDFRSPGAGWTTISQGLVKLFYFKQFHPGLSKIRLMLITRLVFDPSVSKADQLKLFYSYAYLGNYNDGSEIHGFSNGAKFYFRKNFSELTHDEYLSLTAMLLNPNRYRIDKYPERNRERVERIKKLIRGECQPIDWKDCELEGCK</sequence>
<evidence type="ECO:0000256" key="4">
    <source>
        <dbReference type="ARBA" id="ARBA00022692"/>
    </source>
</evidence>
<keyword evidence="3" id="KW-0808">Transferase</keyword>
<proteinExistence type="predicted"/>
<dbReference type="InterPro" id="IPR023346">
    <property type="entry name" value="Lysozyme-like_dom_sf"/>
</dbReference>
<evidence type="ECO:0000259" key="10">
    <source>
        <dbReference type="Pfam" id="PF00912"/>
    </source>
</evidence>
<evidence type="ECO:0000256" key="5">
    <source>
        <dbReference type="ARBA" id="ARBA00022960"/>
    </source>
</evidence>
<keyword evidence="6" id="KW-0573">Peptidoglycan synthesis</keyword>
<dbReference type="SUPFAM" id="SSF53955">
    <property type="entry name" value="Lysozyme-like"/>
    <property type="match status" value="1"/>
</dbReference>
<comment type="pathway">
    <text evidence="2">Cell wall biogenesis; peptidoglycan biosynthesis.</text>
</comment>
<dbReference type="GO" id="GO:0016020">
    <property type="term" value="C:membrane"/>
    <property type="evidence" value="ECO:0007669"/>
    <property type="project" value="UniProtKB-SubCell"/>
</dbReference>
<evidence type="ECO:0000313" key="11">
    <source>
        <dbReference type="EMBL" id="GET23203.1"/>
    </source>
</evidence>
<evidence type="ECO:0000313" key="14">
    <source>
        <dbReference type="Proteomes" id="UP000396862"/>
    </source>
</evidence>
<dbReference type="EMBL" id="PYGC01000003">
    <property type="protein sequence ID" value="PSK83656.1"/>
    <property type="molecule type" value="Genomic_DNA"/>
</dbReference>
<dbReference type="GO" id="GO:0030288">
    <property type="term" value="C:outer membrane-bounded periplasmic space"/>
    <property type="evidence" value="ECO:0007669"/>
    <property type="project" value="TreeGrafter"/>
</dbReference>
<dbReference type="OrthoDB" id="9766909at2"/>
<accession>A0A2P8CFD5</accession>
<comment type="subcellular location">
    <subcellularLocation>
        <location evidence="1">Membrane</location>
    </subcellularLocation>
</comment>
<dbReference type="GO" id="GO:0008955">
    <property type="term" value="F:peptidoglycan glycosyltransferase activity"/>
    <property type="evidence" value="ECO:0007669"/>
    <property type="project" value="TreeGrafter"/>
</dbReference>
<reference evidence="12 13" key="1">
    <citation type="submission" date="2018-03" db="EMBL/GenBank/DDBJ databases">
        <title>Genomic Encyclopedia of Archaeal and Bacterial Type Strains, Phase II (KMG-II): from individual species to whole genera.</title>
        <authorList>
            <person name="Goeker M."/>
        </authorList>
    </citation>
    <scope>NUCLEOTIDE SEQUENCE [LARGE SCALE GENOMIC DNA]</scope>
    <source>
        <strain evidence="12 13">DSM 27267</strain>
    </source>
</reference>
<dbReference type="GO" id="GO:0008360">
    <property type="term" value="P:regulation of cell shape"/>
    <property type="evidence" value="ECO:0007669"/>
    <property type="project" value="UniProtKB-KW"/>
</dbReference>
<dbReference type="InterPro" id="IPR001264">
    <property type="entry name" value="Glyco_trans_51"/>
</dbReference>
<keyword evidence="5" id="KW-0133">Cell shape</keyword>
<evidence type="ECO:0000313" key="13">
    <source>
        <dbReference type="Proteomes" id="UP000240621"/>
    </source>
</evidence>
<dbReference type="PANTHER" id="PTHR32282">
    <property type="entry name" value="BINDING PROTEIN TRANSPEPTIDASE, PUTATIVE-RELATED"/>
    <property type="match status" value="1"/>
</dbReference>
<evidence type="ECO:0000256" key="6">
    <source>
        <dbReference type="ARBA" id="ARBA00022984"/>
    </source>
</evidence>
<dbReference type="Pfam" id="PF00912">
    <property type="entry name" value="Transgly"/>
    <property type="match status" value="1"/>
</dbReference>
<keyword evidence="8" id="KW-0472">Membrane</keyword>
<reference evidence="11 14" key="2">
    <citation type="submission" date="2019-10" db="EMBL/GenBank/DDBJ databases">
        <title>Prolixibacter strains distinguished by the presence of nitrate reductase genes were adept at nitrate-dependent anaerobic corrosion of metallic iron and carbon steel.</title>
        <authorList>
            <person name="Iino T."/>
            <person name="Shono N."/>
            <person name="Ito K."/>
            <person name="Nakamura R."/>
            <person name="Sueoka K."/>
            <person name="Harayama S."/>
            <person name="Ohkuma M."/>
        </authorList>
    </citation>
    <scope>NUCLEOTIDE SEQUENCE [LARGE SCALE GENOMIC DNA]</scope>
    <source>
        <strain evidence="11 14">MIC1-1</strain>
    </source>
</reference>
<feature type="domain" description="Glycosyl transferase family 51" evidence="10">
    <location>
        <begin position="42"/>
        <end position="197"/>
    </location>
</feature>
<dbReference type="RefSeq" id="WP_106541502.1">
    <property type="nucleotide sequence ID" value="NZ_BLAU01000001.1"/>
</dbReference>
<evidence type="ECO:0000256" key="2">
    <source>
        <dbReference type="ARBA" id="ARBA00004752"/>
    </source>
</evidence>
<dbReference type="EMBL" id="BLAU01000001">
    <property type="protein sequence ID" value="GET23203.1"/>
    <property type="molecule type" value="Genomic_DNA"/>
</dbReference>
<protein>
    <submittedName>
        <fullName evidence="12">Transglycosylase</fullName>
    </submittedName>
</protein>
<keyword evidence="9" id="KW-0961">Cell wall biogenesis/degradation</keyword>
<organism evidence="12 13">
    <name type="scientific">Prolixibacter denitrificans</name>
    <dbReference type="NCBI Taxonomy" id="1541063"/>
    <lineage>
        <taxon>Bacteria</taxon>
        <taxon>Pseudomonadati</taxon>
        <taxon>Bacteroidota</taxon>
        <taxon>Bacteroidia</taxon>
        <taxon>Marinilabiliales</taxon>
        <taxon>Prolixibacteraceae</taxon>
        <taxon>Prolixibacter</taxon>
    </lineage>
</organism>
<evidence type="ECO:0000313" key="12">
    <source>
        <dbReference type="EMBL" id="PSK83656.1"/>
    </source>
</evidence>
<comment type="caution">
    <text evidence="12">The sequence shown here is derived from an EMBL/GenBank/DDBJ whole genome shotgun (WGS) entry which is preliminary data.</text>
</comment>
<keyword evidence="14" id="KW-1185">Reference proteome</keyword>
<dbReference type="PANTHER" id="PTHR32282:SF27">
    <property type="entry name" value="PENICILLIN-BINDING PROTEIN 1A"/>
    <property type="match status" value="1"/>
</dbReference>
<evidence type="ECO:0000256" key="3">
    <source>
        <dbReference type="ARBA" id="ARBA00022679"/>
    </source>
</evidence>
<evidence type="ECO:0000256" key="9">
    <source>
        <dbReference type="ARBA" id="ARBA00023316"/>
    </source>
</evidence>
<name>A0A2P8CFD5_9BACT</name>
<dbReference type="AlphaFoldDB" id="A0A2P8CFD5"/>